<evidence type="ECO:0000313" key="4">
    <source>
        <dbReference type="Proteomes" id="UP001200604"/>
    </source>
</evidence>
<evidence type="ECO:0000256" key="1">
    <source>
        <dbReference type="SAM" id="MobiDB-lite"/>
    </source>
</evidence>
<keyword evidence="4" id="KW-1185">Reference proteome</keyword>
<keyword evidence="2" id="KW-0812">Transmembrane</keyword>
<dbReference type="RefSeq" id="WP_236881241.1">
    <property type="nucleotide sequence ID" value="NZ_JAKJKU010000006.1"/>
</dbReference>
<gene>
    <name evidence="3" type="ORF">L3H44_10625</name>
</gene>
<accession>A0ABS9HPN0</accession>
<sequence>MMHGHNESMSARGSSGLDESIGAGRWNVVAVRIVQLRASGVLYRSAGGMLVSVAFSVAGGSFRETKAGDV</sequence>
<evidence type="ECO:0000313" key="3">
    <source>
        <dbReference type="EMBL" id="MCF6774850.1"/>
    </source>
</evidence>
<reference evidence="3 4" key="1">
    <citation type="submission" date="2022-01" db="EMBL/GenBank/DDBJ databases">
        <title>Identification and Characterization of Corynebacterium sp.</title>
        <authorList>
            <person name="Luo Q."/>
            <person name="Qu P."/>
            <person name="Chen Q."/>
        </authorList>
    </citation>
    <scope>NUCLEOTIDE SEQUENCE [LARGE SCALE GENOMIC DNA]</scope>
    <source>
        <strain evidence="3 4">MC-12</strain>
    </source>
</reference>
<evidence type="ECO:0000256" key="2">
    <source>
        <dbReference type="SAM" id="Phobius"/>
    </source>
</evidence>
<organism evidence="3 4">
    <name type="scientific">Corynebacterium parakroppenstedtii</name>
    <dbReference type="NCBI Taxonomy" id="2828363"/>
    <lineage>
        <taxon>Bacteria</taxon>
        <taxon>Bacillati</taxon>
        <taxon>Actinomycetota</taxon>
        <taxon>Actinomycetes</taxon>
        <taxon>Mycobacteriales</taxon>
        <taxon>Corynebacteriaceae</taxon>
        <taxon>Corynebacterium</taxon>
    </lineage>
</organism>
<protein>
    <submittedName>
        <fullName evidence="3">Uncharacterized protein</fullName>
    </submittedName>
</protein>
<proteinExistence type="predicted"/>
<feature type="transmembrane region" description="Helical" evidence="2">
    <location>
        <begin position="41"/>
        <end position="62"/>
    </location>
</feature>
<comment type="caution">
    <text evidence="3">The sequence shown here is derived from an EMBL/GenBank/DDBJ whole genome shotgun (WGS) entry which is preliminary data.</text>
</comment>
<dbReference type="Proteomes" id="UP001200604">
    <property type="component" value="Unassembled WGS sequence"/>
</dbReference>
<dbReference type="EMBL" id="JAKJKU010000006">
    <property type="protein sequence ID" value="MCF6774850.1"/>
    <property type="molecule type" value="Genomic_DNA"/>
</dbReference>
<feature type="region of interest" description="Disordered" evidence="1">
    <location>
        <begin position="1"/>
        <end position="20"/>
    </location>
</feature>
<keyword evidence="2" id="KW-1133">Transmembrane helix</keyword>
<name>A0ABS9HPN0_9CORY</name>
<keyword evidence="2" id="KW-0472">Membrane</keyword>